<protein>
    <submittedName>
        <fullName evidence="1">Uncharacterized protein</fullName>
    </submittedName>
</protein>
<accession>A0A6C0D0J4</accession>
<sequence length="43" mass="5391">MVLNELNRRFRQMTILQMIEQERVNNINKWLDDQKAVDVDWMR</sequence>
<proteinExistence type="predicted"/>
<organism evidence="1">
    <name type="scientific">viral metagenome</name>
    <dbReference type="NCBI Taxonomy" id="1070528"/>
    <lineage>
        <taxon>unclassified sequences</taxon>
        <taxon>metagenomes</taxon>
        <taxon>organismal metagenomes</taxon>
    </lineage>
</organism>
<evidence type="ECO:0000313" key="1">
    <source>
        <dbReference type="EMBL" id="QHT09419.1"/>
    </source>
</evidence>
<reference evidence="1" key="1">
    <citation type="journal article" date="2020" name="Nature">
        <title>Giant virus diversity and host interactions through global metagenomics.</title>
        <authorList>
            <person name="Schulz F."/>
            <person name="Roux S."/>
            <person name="Paez-Espino D."/>
            <person name="Jungbluth S."/>
            <person name="Walsh D.A."/>
            <person name="Denef V.J."/>
            <person name="McMahon K.D."/>
            <person name="Konstantinidis K.T."/>
            <person name="Eloe-Fadrosh E.A."/>
            <person name="Kyrpides N.C."/>
            <person name="Woyke T."/>
        </authorList>
    </citation>
    <scope>NUCLEOTIDE SEQUENCE</scope>
    <source>
        <strain evidence="1">GVMAG-M-3300023110-24</strain>
    </source>
</reference>
<dbReference type="AlphaFoldDB" id="A0A6C0D0J4"/>
<name>A0A6C0D0J4_9ZZZZ</name>
<dbReference type="EMBL" id="MN739510">
    <property type="protein sequence ID" value="QHT09419.1"/>
    <property type="molecule type" value="Genomic_DNA"/>
</dbReference>